<keyword evidence="4" id="KW-1185">Reference proteome</keyword>
<feature type="compositionally biased region" description="Acidic residues" evidence="1">
    <location>
        <begin position="80"/>
        <end position="98"/>
    </location>
</feature>
<reference evidence="3 4" key="1">
    <citation type="submission" date="2015-09" db="EMBL/GenBank/DDBJ databases">
        <title>Trachymyrmex cornetzi WGS genome.</title>
        <authorList>
            <person name="Nygaard S."/>
            <person name="Hu H."/>
            <person name="Boomsma J."/>
            <person name="Zhang G."/>
        </authorList>
    </citation>
    <scope>NUCLEOTIDE SEQUENCE [LARGE SCALE GENOMIC DNA]</scope>
    <source>
        <strain evidence="3">Tcor2-1</strain>
        <tissue evidence="3">Whole body</tissue>
    </source>
</reference>
<organism evidence="3 4">
    <name type="scientific">Trachymyrmex cornetzi</name>
    <dbReference type="NCBI Taxonomy" id="471704"/>
    <lineage>
        <taxon>Eukaryota</taxon>
        <taxon>Metazoa</taxon>
        <taxon>Ecdysozoa</taxon>
        <taxon>Arthropoda</taxon>
        <taxon>Hexapoda</taxon>
        <taxon>Insecta</taxon>
        <taxon>Pterygota</taxon>
        <taxon>Neoptera</taxon>
        <taxon>Endopterygota</taxon>
        <taxon>Hymenoptera</taxon>
        <taxon>Apocrita</taxon>
        <taxon>Aculeata</taxon>
        <taxon>Formicoidea</taxon>
        <taxon>Formicidae</taxon>
        <taxon>Myrmicinae</taxon>
        <taxon>Trachymyrmex</taxon>
    </lineage>
</organism>
<evidence type="ECO:0000256" key="1">
    <source>
        <dbReference type="SAM" id="MobiDB-lite"/>
    </source>
</evidence>
<dbReference type="InterPro" id="IPR036361">
    <property type="entry name" value="SAP_dom_sf"/>
</dbReference>
<evidence type="ECO:0000313" key="4">
    <source>
        <dbReference type="Proteomes" id="UP000078492"/>
    </source>
</evidence>
<dbReference type="InterPro" id="IPR003034">
    <property type="entry name" value="SAP_dom"/>
</dbReference>
<dbReference type="EMBL" id="KQ978925">
    <property type="protein sequence ID" value="KYN27494.1"/>
    <property type="molecule type" value="Genomic_DNA"/>
</dbReference>
<evidence type="ECO:0000313" key="3">
    <source>
        <dbReference type="EMBL" id="KYN27494.1"/>
    </source>
</evidence>
<sequence length="98" mass="11029">MTEPGTSATNDELKTKLTNMTMVELKQELRKRKLKTTGLKNELILRLLPFKQLEFEHGETDDDDINGEDDDTGAGKNQEDDSESDSSSDEDEPVAEVR</sequence>
<evidence type="ECO:0000259" key="2">
    <source>
        <dbReference type="PROSITE" id="PS50800"/>
    </source>
</evidence>
<dbReference type="AlphaFoldDB" id="A0A151JMD9"/>
<dbReference type="Proteomes" id="UP000078492">
    <property type="component" value="Unassembled WGS sequence"/>
</dbReference>
<gene>
    <name evidence="3" type="ORF">ALC57_03114</name>
</gene>
<accession>A0A151JMD9</accession>
<dbReference type="SMART" id="SM00513">
    <property type="entry name" value="SAP"/>
    <property type="match status" value="1"/>
</dbReference>
<dbReference type="PROSITE" id="PS50800">
    <property type="entry name" value="SAP"/>
    <property type="match status" value="1"/>
</dbReference>
<proteinExistence type="predicted"/>
<dbReference type="Gene3D" id="1.10.720.30">
    <property type="entry name" value="SAP domain"/>
    <property type="match status" value="1"/>
</dbReference>
<feature type="compositionally biased region" description="Acidic residues" evidence="1">
    <location>
        <begin position="59"/>
        <end position="72"/>
    </location>
</feature>
<dbReference type="Pfam" id="PF02037">
    <property type="entry name" value="SAP"/>
    <property type="match status" value="1"/>
</dbReference>
<feature type="domain" description="SAP" evidence="2">
    <location>
        <begin position="17"/>
        <end position="51"/>
    </location>
</feature>
<name>A0A151JMD9_9HYME</name>
<protein>
    <recommendedName>
        <fullName evidence="2">SAP domain-containing protein</fullName>
    </recommendedName>
</protein>
<feature type="region of interest" description="Disordered" evidence="1">
    <location>
        <begin position="55"/>
        <end position="98"/>
    </location>
</feature>
<dbReference type="SUPFAM" id="SSF68906">
    <property type="entry name" value="SAP domain"/>
    <property type="match status" value="1"/>
</dbReference>